<evidence type="ECO:0000313" key="4">
    <source>
        <dbReference type="Proteomes" id="UP001390339"/>
    </source>
</evidence>
<name>A0ABR2I9K9_9PEZI</name>
<feature type="transmembrane region" description="Helical" evidence="2">
    <location>
        <begin position="215"/>
        <end position="240"/>
    </location>
</feature>
<sequence length="677" mass="73980">MSVNYQPVDAHATYQSHPQNDERFNVHEMTGDAQAHNAPVSAKHQSVYSQTPYYDHTQYDSHANSSNVYENVPIPPFYGQVGGETTSYPIPNGEKPGDPTRPRVAKGRIPRLWMWEILASVFSLICIAVIVIVLIYEDGKRLDGWALMISPNAVIAFITTLAKSSCLLVLAEVIGQLRWVHFTTASRQLSDLEFFDAGSRGPWGALRLMFRMKTAATLASAASLLTIAALVIDPFAQLVFTFPTRPTPTPLEVASIGLARVYDANTSVTANHGVPYPVAQNAPFQLQSAVISAAFGVSPRFDITCPTSNCTFPPISTLGICSTCENVVDVTNTTCGIDSRSRATVCNTTVPHQLLPGSNFTWSVSNDAAGSYARVWNSSSMGVTPSMAALAQNFDQPALLAAFTALKLDKSLFTGNGARPTKPSQVNQCMFVYCMKTYNGVNVSSGRTVIGSVDEAIMKFSSHQWFLDPPQTGNPLFTMQPSANGQTVGPNYTMNWWDHLNLGQYMRDVFNSSVYLNTGTYQPGQGGKMAPSFGLAMYNADNLTVMAKEIADSMTNSMRTTQNNITTVNGTALINETYIHIEWKWLALPIAISVLSLVLLITVMINSRSHGVDVWKSSSLPLLFYGLEGWDRQMTHGFVDRKDLRERSKDMIGHLSLDNDHPAFVRDGASPGGNHIG</sequence>
<reference evidence="3 4" key="1">
    <citation type="journal article" date="2024" name="IMA Fungus">
        <title>Apiospora arundinis, a panoply of carbohydrate-active enzymes and secondary metabolites.</title>
        <authorList>
            <person name="Sorensen T."/>
            <person name="Petersen C."/>
            <person name="Muurmann A.T."/>
            <person name="Christiansen J.V."/>
            <person name="Brundto M.L."/>
            <person name="Overgaard C.K."/>
            <person name="Boysen A.T."/>
            <person name="Wollenberg R.D."/>
            <person name="Larsen T.O."/>
            <person name="Sorensen J.L."/>
            <person name="Nielsen K.L."/>
            <person name="Sondergaard T.E."/>
        </authorList>
    </citation>
    <scope>NUCLEOTIDE SEQUENCE [LARGE SCALE GENOMIC DNA]</scope>
    <source>
        <strain evidence="3 4">AAU 773</strain>
    </source>
</reference>
<protein>
    <submittedName>
        <fullName evidence="3">Uncharacterized protein</fullName>
    </submittedName>
</protein>
<dbReference type="PANTHER" id="PTHR35394:SF5">
    <property type="entry name" value="DUF3176 DOMAIN-CONTAINING PROTEIN"/>
    <property type="match status" value="1"/>
</dbReference>
<feature type="transmembrane region" description="Helical" evidence="2">
    <location>
        <begin position="585"/>
        <end position="606"/>
    </location>
</feature>
<evidence type="ECO:0000256" key="1">
    <source>
        <dbReference type="SAM" id="MobiDB-lite"/>
    </source>
</evidence>
<keyword evidence="2" id="KW-0812">Transmembrane</keyword>
<gene>
    <name evidence="3" type="ORF">PGQ11_010428</name>
</gene>
<keyword evidence="4" id="KW-1185">Reference proteome</keyword>
<dbReference type="PANTHER" id="PTHR35394">
    <property type="entry name" value="DUF3176 DOMAIN-CONTAINING PROTEIN"/>
    <property type="match status" value="1"/>
</dbReference>
<keyword evidence="2" id="KW-0472">Membrane</keyword>
<keyword evidence="2" id="KW-1133">Transmembrane helix</keyword>
<evidence type="ECO:0000313" key="3">
    <source>
        <dbReference type="EMBL" id="KAK8859694.1"/>
    </source>
</evidence>
<dbReference type="InterPro" id="IPR021514">
    <property type="entry name" value="DUF3176"/>
</dbReference>
<proteinExistence type="predicted"/>
<comment type="caution">
    <text evidence="3">The sequence shown here is derived from an EMBL/GenBank/DDBJ whole genome shotgun (WGS) entry which is preliminary data.</text>
</comment>
<feature type="region of interest" description="Disordered" evidence="1">
    <location>
        <begin position="1"/>
        <end position="20"/>
    </location>
</feature>
<feature type="transmembrane region" description="Helical" evidence="2">
    <location>
        <begin position="112"/>
        <end position="136"/>
    </location>
</feature>
<organism evidence="3 4">
    <name type="scientific">Apiospora arundinis</name>
    <dbReference type="NCBI Taxonomy" id="335852"/>
    <lineage>
        <taxon>Eukaryota</taxon>
        <taxon>Fungi</taxon>
        <taxon>Dikarya</taxon>
        <taxon>Ascomycota</taxon>
        <taxon>Pezizomycotina</taxon>
        <taxon>Sordariomycetes</taxon>
        <taxon>Xylariomycetidae</taxon>
        <taxon>Amphisphaeriales</taxon>
        <taxon>Apiosporaceae</taxon>
        <taxon>Apiospora</taxon>
    </lineage>
</organism>
<accession>A0ABR2I9K9</accession>
<feature type="transmembrane region" description="Helical" evidence="2">
    <location>
        <begin position="148"/>
        <end position="171"/>
    </location>
</feature>
<dbReference type="Proteomes" id="UP001390339">
    <property type="component" value="Unassembled WGS sequence"/>
</dbReference>
<dbReference type="EMBL" id="JAPCWZ010000006">
    <property type="protein sequence ID" value="KAK8859694.1"/>
    <property type="molecule type" value="Genomic_DNA"/>
</dbReference>
<dbReference type="Pfam" id="PF11374">
    <property type="entry name" value="DUF3176"/>
    <property type="match status" value="1"/>
</dbReference>
<evidence type="ECO:0000256" key="2">
    <source>
        <dbReference type="SAM" id="Phobius"/>
    </source>
</evidence>